<organism evidence="1 2">
    <name type="scientific">Scutellospora calospora</name>
    <dbReference type="NCBI Taxonomy" id="85575"/>
    <lineage>
        <taxon>Eukaryota</taxon>
        <taxon>Fungi</taxon>
        <taxon>Fungi incertae sedis</taxon>
        <taxon>Mucoromycota</taxon>
        <taxon>Glomeromycotina</taxon>
        <taxon>Glomeromycetes</taxon>
        <taxon>Diversisporales</taxon>
        <taxon>Gigasporaceae</taxon>
        <taxon>Scutellospora</taxon>
    </lineage>
</organism>
<proteinExistence type="predicted"/>
<protein>
    <submittedName>
        <fullName evidence="1">4391_t:CDS:1</fullName>
    </submittedName>
</protein>
<name>A0ACA9LGG6_9GLOM</name>
<gene>
    <name evidence="1" type="ORF">SCALOS_LOCUS4339</name>
</gene>
<comment type="caution">
    <text evidence="1">The sequence shown here is derived from an EMBL/GenBank/DDBJ whole genome shotgun (WGS) entry which is preliminary data.</text>
</comment>
<dbReference type="EMBL" id="CAJVPM010005792">
    <property type="protein sequence ID" value="CAG8528022.1"/>
    <property type="molecule type" value="Genomic_DNA"/>
</dbReference>
<sequence length="41" mass="4970">MPTKEALRMRIKYVRKNTISQEPKTLKEIDILIILHYTLDR</sequence>
<accession>A0ACA9LGG6</accession>
<keyword evidence="2" id="KW-1185">Reference proteome</keyword>
<reference evidence="1" key="1">
    <citation type="submission" date="2021-06" db="EMBL/GenBank/DDBJ databases">
        <authorList>
            <person name="Kallberg Y."/>
            <person name="Tangrot J."/>
            <person name="Rosling A."/>
        </authorList>
    </citation>
    <scope>NUCLEOTIDE SEQUENCE</scope>
    <source>
        <strain evidence="1">AU212A</strain>
    </source>
</reference>
<evidence type="ECO:0000313" key="2">
    <source>
        <dbReference type="Proteomes" id="UP000789860"/>
    </source>
</evidence>
<evidence type="ECO:0000313" key="1">
    <source>
        <dbReference type="EMBL" id="CAG8528022.1"/>
    </source>
</evidence>
<feature type="non-terminal residue" evidence="1">
    <location>
        <position position="41"/>
    </location>
</feature>
<dbReference type="Proteomes" id="UP000789860">
    <property type="component" value="Unassembled WGS sequence"/>
</dbReference>